<proteinExistence type="predicted"/>
<evidence type="ECO:0000313" key="1">
    <source>
        <dbReference type="EMBL" id="KAL1254444.1"/>
    </source>
</evidence>
<organism evidence="1 2">
    <name type="scientific">Cirrhinus molitorella</name>
    <name type="common">mud carp</name>
    <dbReference type="NCBI Taxonomy" id="172907"/>
    <lineage>
        <taxon>Eukaryota</taxon>
        <taxon>Metazoa</taxon>
        <taxon>Chordata</taxon>
        <taxon>Craniata</taxon>
        <taxon>Vertebrata</taxon>
        <taxon>Euteleostomi</taxon>
        <taxon>Actinopterygii</taxon>
        <taxon>Neopterygii</taxon>
        <taxon>Teleostei</taxon>
        <taxon>Ostariophysi</taxon>
        <taxon>Cypriniformes</taxon>
        <taxon>Cyprinidae</taxon>
        <taxon>Labeoninae</taxon>
        <taxon>Labeonini</taxon>
        <taxon>Cirrhinus</taxon>
    </lineage>
</organism>
<comment type="caution">
    <text evidence="1">The sequence shown here is derived from an EMBL/GenBank/DDBJ whole genome shotgun (WGS) entry which is preliminary data.</text>
</comment>
<gene>
    <name evidence="1" type="ORF">QQF64_016673</name>
</gene>
<dbReference type="EMBL" id="JAYMGO010000020">
    <property type="protein sequence ID" value="KAL1254444.1"/>
    <property type="molecule type" value="Genomic_DNA"/>
</dbReference>
<protein>
    <submittedName>
        <fullName evidence="1">Uncharacterized protein</fullName>
    </submittedName>
</protein>
<keyword evidence="2" id="KW-1185">Reference proteome</keyword>
<accession>A0ABR3LRY2</accession>
<reference evidence="1 2" key="1">
    <citation type="submission" date="2023-09" db="EMBL/GenBank/DDBJ databases">
        <authorList>
            <person name="Wang M."/>
        </authorList>
    </citation>
    <scope>NUCLEOTIDE SEQUENCE [LARGE SCALE GENOMIC DNA]</scope>
    <source>
        <strain evidence="1">GT-2023</strain>
        <tissue evidence="1">Liver</tissue>
    </source>
</reference>
<dbReference type="Proteomes" id="UP001558613">
    <property type="component" value="Unassembled WGS sequence"/>
</dbReference>
<name>A0ABR3LRY2_9TELE</name>
<sequence length="80" mass="9458">MPLFRTSLWRSDVMCGFSSTPENFISPYHEFYHNKFLLSILLNQVLIHKAMQWYICSASFWFPLCCFLQTLSKNSFCGFS</sequence>
<evidence type="ECO:0000313" key="2">
    <source>
        <dbReference type="Proteomes" id="UP001558613"/>
    </source>
</evidence>